<evidence type="ECO:0000256" key="6">
    <source>
        <dbReference type="ARBA" id="ARBA00022692"/>
    </source>
</evidence>
<name>A0A2T4T1E0_STAGA</name>
<evidence type="ECO:0000256" key="10">
    <source>
        <dbReference type="ARBA" id="ARBA00031149"/>
    </source>
</evidence>
<reference evidence="12 13" key="1">
    <citation type="journal article" date="2016" name="Front. Microbiol.">
        <title>Comprehensive Phylogenetic Analysis of Bovine Non-aureus Staphylococci Species Based on Whole-Genome Sequencing.</title>
        <authorList>
            <person name="Naushad S."/>
            <person name="Barkema H.W."/>
            <person name="Luby C."/>
            <person name="Condas L.A."/>
            <person name="Nobrega D.B."/>
            <person name="Carson D.A."/>
            <person name="De Buck J."/>
        </authorList>
    </citation>
    <scope>NUCLEOTIDE SEQUENCE [LARGE SCALE GENOMIC DNA]</scope>
    <source>
        <strain evidence="12 13">SNUC 1388</strain>
    </source>
</reference>
<dbReference type="GO" id="GO:0033214">
    <property type="term" value="P:siderophore-iron import into cell"/>
    <property type="evidence" value="ECO:0007669"/>
    <property type="project" value="TreeGrafter"/>
</dbReference>
<evidence type="ECO:0000313" key="12">
    <source>
        <dbReference type="EMBL" id="RIL41232.1"/>
    </source>
</evidence>
<dbReference type="CDD" id="cd06550">
    <property type="entry name" value="TM_ABC_iron-siderophores_like"/>
    <property type="match status" value="1"/>
</dbReference>
<evidence type="ECO:0000256" key="7">
    <source>
        <dbReference type="ARBA" id="ARBA00022989"/>
    </source>
</evidence>
<organism evidence="12 13">
    <name type="scientific">Staphylococcus gallinarum</name>
    <dbReference type="NCBI Taxonomy" id="1293"/>
    <lineage>
        <taxon>Bacteria</taxon>
        <taxon>Bacillati</taxon>
        <taxon>Bacillota</taxon>
        <taxon>Bacilli</taxon>
        <taxon>Bacillales</taxon>
        <taxon>Staphylococcaceae</taxon>
        <taxon>Staphylococcus</taxon>
    </lineage>
</organism>
<accession>A0A2T4T1E0</accession>
<keyword evidence="4" id="KW-0813">Transport</keyword>
<dbReference type="GO" id="GO:0005886">
    <property type="term" value="C:plasma membrane"/>
    <property type="evidence" value="ECO:0007669"/>
    <property type="project" value="UniProtKB-SubCell"/>
</dbReference>
<dbReference type="PANTHER" id="PTHR30472:SF1">
    <property type="entry name" value="FE(3+) DICITRATE TRANSPORT SYSTEM PERMEASE PROTEIN FECC-RELATED"/>
    <property type="match status" value="1"/>
</dbReference>
<proteinExistence type="inferred from homology"/>
<gene>
    <name evidence="12" type="ORF">BUZ01_13050</name>
</gene>
<evidence type="ECO:0000256" key="3">
    <source>
        <dbReference type="ARBA" id="ARBA00018524"/>
    </source>
</evidence>
<comment type="function">
    <text evidence="9">Part of the binding-protein-dependent transport system for heme-iron. Responsible for the translocation of the substrate across the membrane.</text>
</comment>
<evidence type="ECO:0000256" key="11">
    <source>
        <dbReference type="ARBA" id="ARBA00031465"/>
    </source>
</evidence>
<dbReference type="GeneID" id="93844530"/>
<dbReference type="AlphaFoldDB" id="A0A2T4T1E0"/>
<evidence type="ECO:0000313" key="13">
    <source>
        <dbReference type="Proteomes" id="UP000283576"/>
    </source>
</evidence>
<evidence type="ECO:0000256" key="1">
    <source>
        <dbReference type="ARBA" id="ARBA00004651"/>
    </source>
</evidence>
<evidence type="ECO:0000256" key="8">
    <source>
        <dbReference type="ARBA" id="ARBA00023136"/>
    </source>
</evidence>
<dbReference type="Gene3D" id="1.10.3470.10">
    <property type="entry name" value="ABC transporter involved in vitamin B12 uptake, BtuC"/>
    <property type="match status" value="1"/>
</dbReference>
<evidence type="ECO:0000256" key="5">
    <source>
        <dbReference type="ARBA" id="ARBA00022475"/>
    </source>
</evidence>
<keyword evidence="5" id="KW-1003">Cell membrane</keyword>
<dbReference type="GO" id="GO:0022857">
    <property type="term" value="F:transmembrane transporter activity"/>
    <property type="evidence" value="ECO:0007669"/>
    <property type="project" value="InterPro"/>
</dbReference>
<comment type="similarity">
    <text evidence="2">Belongs to the binding-protein-dependent transport system permease family. FecCD subfamily.</text>
</comment>
<evidence type="ECO:0000256" key="9">
    <source>
        <dbReference type="ARBA" id="ARBA00025320"/>
    </source>
</evidence>
<dbReference type="FunFam" id="1.10.3470.10:FF:000001">
    <property type="entry name" value="Vitamin B12 ABC transporter permease BtuC"/>
    <property type="match status" value="1"/>
</dbReference>
<dbReference type="RefSeq" id="WP_107513138.1">
    <property type="nucleotide sequence ID" value="NZ_CP069082.1"/>
</dbReference>
<protein>
    <recommendedName>
        <fullName evidence="3">Probable heme-iron transport system permease protein IsdF</fullName>
    </recommendedName>
    <alternativeName>
        <fullName evidence="11">Iron-regulated surface determinant protein F</fullName>
    </alternativeName>
    <alternativeName>
        <fullName evidence="10">Staphylococcal iron-regulated protein G</fullName>
    </alternativeName>
</protein>
<evidence type="ECO:0000256" key="4">
    <source>
        <dbReference type="ARBA" id="ARBA00022448"/>
    </source>
</evidence>
<comment type="caution">
    <text evidence="12">The sequence shown here is derived from an EMBL/GenBank/DDBJ whole genome shotgun (WGS) entry which is preliminary data.</text>
</comment>
<dbReference type="InterPro" id="IPR037294">
    <property type="entry name" value="ABC_BtuC-like"/>
</dbReference>
<keyword evidence="8" id="KW-0472">Membrane</keyword>
<keyword evidence="7" id="KW-1133">Transmembrane helix</keyword>
<keyword evidence="6" id="KW-0812">Transmembrane</keyword>
<dbReference type="Proteomes" id="UP000283576">
    <property type="component" value="Unassembled WGS sequence"/>
</dbReference>
<dbReference type="SUPFAM" id="SSF81345">
    <property type="entry name" value="ABC transporter involved in vitamin B12 uptake, BtuC"/>
    <property type="match status" value="1"/>
</dbReference>
<comment type="subcellular location">
    <subcellularLocation>
        <location evidence="1">Cell membrane</location>
        <topology evidence="1">Multi-pass membrane protein</topology>
    </subcellularLocation>
</comment>
<dbReference type="PANTHER" id="PTHR30472">
    <property type="entry name" value="FERRIC ENTEROBACTIN TRANSPORT SYSTEM PERMEASE PROTEIN"/>
    <property type="match status" value="1"/>
</dbReference>
<dbReference type="Pfam" id="PF01032">
    <property type="entry name" value="FecCD"/>
    <property type="match status" value="1"/>
</dbReference>
<dbReference type="InterPro" id="IPR000522">
    <property type="entry name" value="ABC_transptr_permease_BtuC"/>
</dbReference>
<dbReference type="EMBL" id="QXRZ01000013">
    <property type="protein sequence ID" value="RIL41232.1"/>
    <property type="molecule type" value="Genomic_DNA"/>
</dbReference>
<evidence type="ECO:0000256" key="2">
    <source>
        <dbReference type="ARBA" id="ARBA00007935"/>
    </source>
</evidence>
<sequence length="344" mass="37196">MTKLTNVSQTDTKDHNMSKRTTLTFLVSVCALFVIIYFNLSVGSSHIGLGDFKNYFWDHVDTKQTFLIHNVRMPRMLAGLFIGAALGLAGLLMQAMTRNPLASPQIFGVNAGASFVIVTITMIIPALTAYSTLLAFIGAFIGGLTVYLLSGSARGMTPVKLALAGMAIHLFFSSLTQGIILLNEDSTTTVMFWLVGSLSSIKWAQIIGIIPWLVMAFIATIIISRQLTIMELGEDLATALGQNVKVIRIVTGLLVIVLAGTSVSIAGPIGFVGLIVPHIVKHYIRTDYKLMVPLTMIIGADLLLLSDVLSRLITYPFESPVGIVTSFIGALYFLAITIRGVDRI</sequence>